<reference evidence="2 3" key="1">
    <citation type="submission" date="2018-12" db="EMBL/GenBank/DDBJ databases">
        <authorList>
            <person name="Yu L."/>
        </authorList>
    </citation>
    <scope>NUCLEOTIDE SEQUENCE [LARGE SCALE GENOMIC DNA]</scope>
    <source>
        <strain evidence="2 3">HAW-EB5</strain>
    </source>
</reference>
<keyword evidence="3" id="KW-1185">Reference proteome</keyword>
<feature type="chain" id="PRO_5019437440" evidence="1">
    <location>
        <begin position="19"/>
        <end position="147"/>
    </location>
</feature>
<accession>A0A431WCV6</accession>
<protein>
    <submittedName>
        <fullName evidence="2">Uncharacterized protein</fullName>
    </submittedName>
</protein>
<name>A0A431WCV6_9GAMM</name>
<comment type="caution">
    <text evidence="2">The sequence shown here is derived from an EMBL/GenBank/DDBJ whole genome shotgun (WGS) entry which is preliminary data.</text>
</comment>
<evidence type="ECO:0000256" key="1">
    <source>
        <dbReference type="SAM" id="SignalP"/>
    </source>
</evidence>
<organism evidence="2 3">
    <name type="scientific">Shewanella atlantica</name>
    <dbReference type="NCBI Taxonomy" id="271099"/>
    <lineage>
        <taxon>Bacteria</taxon>
        <taxon>Pseudomonadati</taxon>
        <taxon>Pseudomonadota</taxon>
        <taxon>Gammaproteobacteria</taxon>
        <taxon>Alteromonadales</taxon>
        <taxon>Shewanellaceae</taxon>
        <taxon>Shewanella</taxon>
    </lineage>
</organism>
<feature type="signal peptide" evidence="1">
    <location>
        <begin position="1"/>
        <end position="18"/>
    </location>
</feature>
<sequence length="147" mass="15732">MKIKIILCCVCFSLPALADGYPAWVMNPSVEVKDDKVAASACTVTTGDLSMDRTLASTDARAELVKQFEIALQNESEITKNSEAVASNKAGKVTRKSKTTISVNDTTEAIAQAVLKNSKIIKAEYHTVNAQSNFCTLVSVTKSSIGQ</sequence>
<dbReference type="EMBL" id="RXNV01000002">
    <property type="protein sequence ID" value="RTR33209.1"/>
    <property type="molecule type" value="Genomic_DNA"/>
</dbReference>
<keyword evidence="1" id="KW-0732">Signal</keyword>
<proteinExistence type="predicted"/>
<evidence type="ECO:0000313" key="3">
    <source>
        <dbReference type="Proteomes" id="UP000282060"/>
    </source>
</evidence>
<dbReference type="Proteomes" id="UP000282060">
    <property type="component" value="Unassembled WGS sequence"/>
</dbReference>
<dbReference type="AlphaFoldDB" id="A0A431WCV6"/>
<evidence type="ECO:0000313" key="2">
    <source>
        <dbReference type="EMBL" id="RTR33209.1"/>
    </source>
</evidence>
<gene>
    <name evidence="2" type="ORF">EKG39_05530</name>
</gene>
<dbReference type="RefSeq" id="WP_126504767.1">
    <property type="nucleotide sequence ID" value="NZ_RXNV01000002.1"/>
</dbReference>
<dbReference type="OrthoDB" id="5616064at2"/>